<dbReference type="AlphaFoldDB" id="A0A4C1SRA4"/>
<keyword evidence="3" id="KW-1185">Reference proteome</keyword>
<sequence length="79" mass="8651">MSFPQERSAGPDLQPGGSPKYRHRSLTFTFYFRVRPRAPAQPKAASYSCDDCEACEVNMGRRLLTTVVVNSATKTGPAA</sequence>
<dbReference type="EMBL" id="BGZK01000014">
    <property type="protein sequence ID" value="GBP04662.1"/>
    <property type="molecule type" value="Genomic_DNA"/>
</dbReference>
<reference evidence="2 3" key="1">
    <citation type="journal article" date="2019" name="Commun. Biol.">
        <title>The bagworm genome reveals a unique fibroin gene that provides high tensile strength.</title>
        <authorList>
            <person name="Kono N."/>
            <person name="Nakamura H."/>
            <person name="Ohtoshi R."/>
            <person name="Tomita M."/>
            <person name="Numata K."/>
            <person name="Arakawa K."/>
        </authorList>
    </citation>
    <scope>NUCLEOTIDE SEQUENCE [LARGE SCALE GENOMIC DNA]</scope>
</reference>
<evidence type="ECO:0000313" key="3">
    <source>
        <dbReference type="Proteomes" id="UP000299102"/>
    </source>
</evidence>
<dbReference type="Proteomes" id="UP000299102">
    <property type="component" value="Unassembled WGS sequence"/>
</dbReference>
<organism evidence="2 3">
    <name type="scientific">Eumeta variegata</name>
    <name type="common">Bagworm moth</name>
    <name type="synonym">Eumeta japonica</name>
    <dbReference type="NCBI Taxonomy" id="151549"/>
    <lineage>
        <taxon>Eukaryota</taxon>
        <taxon>Metazoa</taxon>
        <taxon>Ecdysozoa</taxon>
        <taxon>Arthropoda</taxon>
        <taxon>Hexapoda</taxon>
        <taxon>Insecta</taxon>
        <taxon>Pterygota</taxon>
        <taxon>Neoptera</taxon>
        <taxon>Endopterygota</taxon>
        <taxon>Lepidoptera</taxon>
        <taxon>Glossata</taxon>
        <taxon>Ditrysia</taxon>
        <taxon>Tineoidea</taxon>
        <taxon>Psychidae</taxon>
        <taxon>Oiketicinae</taxon>
        <taxon>Eumeta</taxon>
    </lineage>
</organism>
<accession>A0A4C1SRA4</accession>
<feature type="region of interest" description="Disordered" evidence="1">
    <location>
        <begin position="1"/>
        <end position="22"/>
    </location>
</feature>
<protein>
    <submittedName>
        <fullName evidence="2">Uncharacterized protein</fullName>
    </submittedName>
</protein>
<comment type="caution">
    <text evidence="2">The sequence shown here is derived from an EMBL/GenBank/DDBJ whole genome shotgun (WGS) entry which is preliminary data.</text>
</comment>
<gene>
    <name evidence="2" type="ORF">EVAR_3985_1</name>
</gene>
<evidence type="ECO:0000313" key="2">
    <source>
        <dbReference type="EMBL" id="GBP04662.1"/>
    </source>
</evidence>
<name>A0A4C1SRA4_EUMVA</name>
<proteinExistence type="predicted"/>
<evidence type="ECO:0000256" key="1">
    <source>
        <dbReference type="SAM" id="MobiDB-lite"/>
    </source>
</evidence>